<comment type="similarity">
    <text evidence="4">Belongs to the NAD(P)-dependent epimerase/dehydratase family. UDP-glucuronic acid decarboxylase subfamily.</text>
</comment>
<evidence type="ECO:0000256" key="12">
    <source>
        <dbReference type="ARBA" id="ARBA00023136"/>
    </source>
</evidence>
<accession>A0A2M8ET63</accession>
<name>A0A2M8ET63_9BACT</name>
<evidence type="ECO:0000256" key="4">
    <source>
        <dbReference type="ARBA" id="ARBA00007505"/>
    </source>
</evidence>
<evidence type="ECO:0000256" key="10">
    <source>
        <dbReference type="ARBA" id="ARBA00023027"/>
    </source>
</evidence>
<keyword evidence="7" id="KW-0210">Decarboxylase</keyword>
<keyword evidence="11" id="KW-0333">Golgi apparatus</keyword>
<sequence length="309" mass="35203">MKTILITGGAGFIGSHLCQRLAKNNRLICVDNLISGNRKNIKNLERNKNFRFIKHDIIRPLKIKEKIDEIYNLACPASPADFPKFPIEILLTSSIGVKNMLDLAVKQKAKFLHTSTSEVYGDPKVHPQKETYWGNVNPIGPRSCYDEGKRFAESLIENYRKKYNLETKIVRVFNTYGPKMRLDDGRVISNFITQALKGKDLTVNGNGTQTRSFCYINDMVEGIIEMMKSREIGPINLGNPDEYKILDLARKIIVLTGSKSKITFRPLPADDPTRRKPDITLAKKRLGWKTKVSLEEGLIQTIKYFRSII</sequence>
<evidence type="ECO:0000256" key="14">
    <source>
        <dbReference type="ARBA" id="ARBA00023239"/>
    </source>
</evidence>
<feature type="domain" description="NAD(P)-binding" evidence="15">
    <location>
        <begin position="5"/>
        <end position="298"/>
    </location>
</feature>
<evidence type="ECO:0000256" key="5">
    <source>
        <dbReference type="ARBA" id="ARBA00012290"/>
    </source>
</evidence>
<dbReference type="Proteomes" id="UP000229816">
    <property type="component" value="Unassembled WGS sequence"/>
</dbReference>
<keyword evidence="8" id="KW-0735">Signal-anchor</keyword>
<proteinExistence type="inferred from homology"/>
<evidence type="ECO:0000256" key="2">
    <source>
        <dbReference type="ARBA" id="ARBA00004447"/>
    </source>
</evidence>
<keyword evidence="10" id="KW-0520">NAD</keyword>
<dbReference type="GO" id="GO:0033320">
    <property type="term" value="P:UDP-D-xylose biosynthetic process"/>
    <property type="evidence" value="ECO:0007669"/>
    <property type="project" value="UniProtKB-UniPathway"/>
</dbReference>
<comment type="pathway">
    <text evidence="3">Nucleotide-sugar biosynthesis; UDP-alpha-D-xylose biosynthesis; UDP-alpha-D-xylose from UDP-alpha-D-glucuronate: step 1/1.</text>
</comment>
<dbReference type="PANTHER" id="PTHR43078:SF6">
    <property type="entry name" value="UDP-GLUCURONIC ACID DECARBOXYLASE 1"/>
    <property type="match status" value="1"/>
</dbReference>
<keyword evidence="14" id="KW-0456">Lyase</keyword>
<dbReference type="UniPathway" id="UPA00796">
    <property type="reaction ID" value="UER00771"/>
</dbReference>
<evidence type="ECO:0000259" key="15">
    <source>
        <dbReference type="Pfam" id="PF16363"/>
    </source>
</evidence>
<dbReference type="Pfam" id="PF16363">
    <property type="entry name" value="GDP_Man_Dehyd"/>
    <property type="match status" value="1"/>
</dbReference>
<comment type="subcellular location">
    <subcellularLocation>
        <location evidence="2">Golgi apparatus</location>
        <location evidence="2">Golgi stack membrane</location>
        <topology evidence="2">Single-pass type II membrane protein</topology>
    </subcellularLocation>
</comment>
<dbReference type="GO" id="GO:0042732">
    <property type="term" value="P:D-xylose metabolic process"/>
    <property type="evidence" value="ECO:0007669"/>
    <property type="project" value="InterPro"/>
</dbReference>
<dbReference type="InterPro" id="IPR036291">
    <property type="entry name" value="NAD(P)-bd_dom_sf"/>
</dbReference>
<keyword evidence="12" id="KW-0472">Membrane</keyword>
<dbReference type="InterPro" id="IPR044516">
    <property type="entry name" value="UXS-like"/>
</dbReference>
<evidence type="ECO:0000256" key="8">
    <source>
        <dbReference type="ARBA" id="ARBA00022968"/>
    </source>
</evidence>
<comment type="caution">
    <text evidence="16">The sequence shown here is derived from an EMBL/GenBank/DDBJ whole genome shotgun (WGS) entry which is preliminary data.</text>
</comment>
<keyword evidence="6" id="KW-0812">Transmembrane</keyword>
<dbReference type="Gene3D" id="3.40.50.720">
    <property type="entry name" value="NAD(P)-binding Rossmann-like Domain"/>
    <property type="match status" value="1"/>
</dbReference>
<organism evidence="16 17">
    <name type="scientific">Candidatus Shapirobacteria bacterium CG_4_9_14_0_2_um_filter_39_11</name>
    <dbReference type="NCBI Taxonomy" id="1974478"/>
    <lineage>
        <taxon>Bacteria</taxon>
        <taxon>Candidatus Shapironibacteriota</taxon>
    </lineage>
</organism>
<dbReference type="EC" id="4.1.1.35" evidence="5"/>
<evidence type="ECO:0000313" key="16">
    <source>
        <dbReference type="EMBL" id="PJC28311.1"/>
    </source>
</evidence>
<keyword evidence="9" id="KW-1133">Transmembrane helix</keyword>
<dbReference type="GO" id="GO:0070403">
    <property type="term" value="F:NAD+ binding"/>
    <property type="evidence" value="ECO:0007669"/>
    <property type="project" value="InterPro"/>
</dbReference>
<dbReference type="CDD" id="cd05230">
    <property type="entry name" value="UGD_SDR_e"/>
    <property type="match status" value="1"/>
</dbReference>
<comment type="cofactor">
    <cofactor evidence="1">
        <name>NAD(+)</name>
        <dbReference type="ChEBI" id="CHEBI:57540"/>
    </cofactor>
</comment>
<reference evidence="17" key="1">
    <citation type="submission" date="2017-09" db="EMBL/GenBank/DDBJ databases">
        <title>Depth-based differentiation of microbial function through sediment-hosted aquifers and enrichment of novel symbionts in the deep terrestrial subsurface.</title>
        <authorList>
            <person name="Probst A.J."/>
            <person name="Ladd B."/>
            <person name="Jarett J.K."/>
            <person name="Geller-Mcgrath D.E."/>
            <person name="Sieber C.M.K."/>
            <person name="Emerson J.B."/>
            <person name="Anantharaman K."/>
            <person name="Thomas B.C."/>
            <person name="Malmstrom R."/>
            <person name="Stieglmeier M."/>
            <person name="Klingl A."/>
            <person name="Woyke T."/>
            <person name="Ryan C.M."/>
            <person name="Banfield J.F."/>
        </authorList>
    </citation>
    <scope>NUCLEOTIDE SEQUENCE [LARGE SCALE GENOMIC DNA]</scope>
</reference>
<dbReference type="PANTHER" id="PTHR43078">
    <property type="entry name" value="UDP-GLUCURONIC ACID DECARBOXYLASE-RELATED"/>
    <property type="match status" value="1"/>
</dbReference>
<evidence type="ECO:0000313" key="17">
    <source>
        <dbReference type="Proteomes" id="UP000229816"/>
    </source>
</evidence>
<evidence type="ECO:0000256" key="7">
    <source>
        <dbReference type="ARBA" id="ARBA00022793"/>
    </source>
</evidence>
<dbReference type="SUPFAM" id="SSF51735">
    <property type="entry name" value="NAD(P)-binding Rossmann-fold domains"/>
    <property type="match status" value="1"/>
</dbReference>
<keyword evidence="13" id="KW-0325">Glycoprotein</keyword>
<dbReference type="EMBL" id="PFSF01000017">
    <property type="protein sequence ID" value="PJC28311.1"/>
    <property type="molecule type" value="Genomic_DNA"/>
</dbReference>
<protein>
    <recommendedName>
        <fullName evidence="5">UDP-glucuronate decarboxylase</fullName>
        <ecNumber evidence="5">4.1.1.35</ecNumber>
    </recommendedName>
</protein>
<evidence type="ECO:0000256" key="11">
    <source>
        <dbReference type="ARBA" id="ARBA00023034"/>
    </source>
</evidence>
<evidence type="ECO:0000256" key="6">
    <source>
        <dbReference type="ARBA" id="ARBA00022692"/>
    </source>
</evidence>
<evidence type="ECO:0000256" key="9">
    <source>
        <dbReference type="ARBA" id="ARBA00022989"/>
    </source>
</evidence>
<evidence type="ECO:0000256" key="1">
    <source>
        <dbReference type="ARBA" id="ARBA00001911"/>
    </source>
</evidence>
<dbReference type="InterPro" id="IPR016040">
    <property type="entry name" value="NAD(P)-bd_dom"/>
</dbReference>
<evidence type="ECO:0000256" key="3">
    <source>
        <dbReference type="ARBA" id="ARBA00005100"/>
    </source>
</evidence>
<dbReference type="FunFam" id="3.40.50.720:FF:000065">
    <property type="entry name" value="UDP-glucuronic acid decarboxylase 1"/>
    <property type="match status" value="1"/>
</dbReference>
<dbReference type="GO" id="GO:0005737">
    <property type="term" value="C:cytoplasm"/>
    <property type="evidence" value="ECO:0007669"/>
    <property type="project" value="TreeGrafter"/>
</dbReference>
<evidence type="ECO:0000256" key="13">
    <source>
        <dbReference type="ARBA" id="ARBA00023180"/>
    </source>
</evidence>
<dbReference type="AlphaFoldDB" id="A0A2M8ET63"/>
<gene>
    <name evidence="16" type="ORF">CO054_00810</name>
</gene>
<dbReference type="GO" id="GO:0048040">
    <property type="term" value="F:UDP-glucuronate decarboxylase activity"/>
    <property type="evidence" value="ECO:0007669"/>
    <property type="project" value="UniProtKB-EC"/>
</dbReference>